<dbReference type="SUPFAM" id="SSF52058">
    <property type="entry name" value="L domain-like"/>
    <property type="match status" value="1"/>
</dbReference>
<evidence type="ECO:0000256" key="4">
    <source>
        <dbReference type="ARBA" id="ARBA00022614"/>
    </source>
</evidence>
<keyword evidence="11" id="KW-0723">Serine/threonine-protein kinase</keyword>
<keyword evidence="10" id="KW-0325">Glycoprotein</keyword>
<evidence type="ECO:0000256" key="3">
    <source>
        <dbReference type="ARBA" id="ARBA00022475"/>
    </source>
</evidence>
<dbReference type="PANTHER" id="PTHR27004:SF435">
    <property type="entry name" value="LEUCINE-RICH REPEAT-CONTAINING N-TERMINAL PLANT-TYPE DOMAIN-CONTAINING PROTEIN"/>
    <property type="match status" value="1"/>
</dbReference>
<dbReference type="Gene3D" id="3.80.10.10">
    <property type="entry name" value="Ribonuclease Inhibitor"/>
    <property type="match status" value="1"/>
</dbReference>
<dbReference type="PANTHER" id="PTHR27004">
    <property type="entry name" value="RECEPTOR-LIKE PROTEIN 12 ISOFORM X1"/>
    <property type="match status" value="1"/>
</dbReference>
<dbReference type="Proteomes" id="UP000265566">
    <property type="component" value="Chromosome 4"/>
</dbReference>
<dbReference type="Gramene" id="rna20951">
    <property type="protein sequence ID" value="RHN58977.1"/>
    <property type="gene ID" value="gene20951"/>
</dbReference>
<keyword evidence="11" id="KW-0808">Transferase</keyword>
<organism evidence="11 12">
    <name type="scientific">Medicago truncatula</name>
    <name type="common">Barrel medic</name>
    <name type="synonym">Medicago tribuloides</name>
    <dbReference type="NCBI Taxonomy" id="3880"/>
    <lineage>
        <taxon>Eukaryota</taxon>
        <taxon>Viridiplantae</taxon>
        <taxon>Streptophyta</taxon>
        <taxon>Embryophyta</taxon>
        <taxon>Tracheophyta</taxon>
        <taxon>Spermatophyta</taxon>
        <taxon>Magnoliopsida</taxon>
        <taxon>eudicotyledons</taxon>
        <taxon>Gunneridae</taxon>
        <taxon>Pentapetalae</taxon>
        <taxon>rosids</taxon>
        <taxon>fabids</taxon>
        <taxon>Fabales</taxon>
        <taxon>Fabaceae</taxon>
        <taxon>Papilionoideae</taxon>
        <taxon>50 kb inversion clade</taxon>
        <taxon>NPAAA clade</taxon>
        <taxon>Hologalegina</taxon>
        <taxon>IRL clade</taxon>
        <taxon>Trifolieae</taxon>
        <taxon>Medicago</taxon>
    </lineage>
</organism>
<dbReference type="InterPro" id="IPR032675">
    <property type="entry name" value="LRR_dom_sf"/>
</dbReference>
<comment type="caution">
    <text evidence="11">The sequence shown here is derived from an EMBL/GenBank/DDBJ whole genome shotgun (WGS) entry which is preliminary data.</text>
</comment>
<dbReference type="GO" id="GO:0005886">
    <property type="term" value="C:plasma membrane"/>
    <property type="evidence" value="ECO:0007669"/>
    <property type="project" value="UniProtKB-SubCell"/>
</dbReference>
<dbReference type="AlphaFoldDB" id="A0A396I7Z7"/>
<keyword evidence="7" id="KW-1133">Transmembrane helix</keyword>
<keyword evidence="3" id="KW-1003">Cell membrane</keyword>
<name>A0A396I7Z7_MEDTR</name>
<evidence type="ECO:0000256" key="6">
    <source>
        <dbReference type="ARBA" id="ARBA00022737"/>
    </source>
</evidence>
<evidence type="ECO:0000313" key="12">
    <source>
        <dbReference type="Proteomes" id="UP000265566"/>
    </source>
</evidence>
<evidence type="ECO:0000256" key="7">
    <source>
        <dbReference type="ARBA" id="ARBA00022989"/>
    </source>
</evidence>
<evidence type="ECO:0000313" key="11">
    <source>
        <dbReference type="EMBL" id="RHN58977.1"/>
    </source>
</evidence>
<evidence type="ECO:0000256" key="2">
    <source>
        <dbReference type="ARBA" id="ARBA00009592"/>
    </source>
</evidence>
<keyword evidence="11" id="KW-0418">Kinase</keyword>
<keyword evidence="5" id="KW-0812">Transmembrane</keyword>
<dbReference type="InterPro" id="IPR001611">
    <property type="entry name" value="Leu-rich_rpt"/>
</dbReference>
<evidence type="ECO:0000256" key="5">
    <source>
        <dbReference type="ARBA" id="ARBA00022692"/>
    </source>
</evidence>
<dbReference type="Pfam" id="PF00560">
    <property type="entry name" value="LRR_1"/>
    <property type="match status" value="2"/>
</dbReference>
<reference evidence="12" key="1">
    <citation type="journal article" date="2018" name="Nat. Plants">
        <title>Whole-genome landscape of Medicago truncatula symbiotic genes.</title>
        <authorList>
            <person name="Pecrix Y."/>
            <person name="Staton S.E."/>
            <person name="Sallet E."/>
            <person name="Lelandais-Briere C."/>
            <person name="Moreau S."/>
            <person name="Carrere S."/>
            <person name="Blein T."/>
            <person name="Jardinaud M.F."/>
            <person name="Latrasse D."/>
            <person name="Zouine M."/>
            <person name="Zahm M."/>
            <person name="Kreplak J."/>
            <person name="Mayjonade B."/>
            <person name="Satge C."/>
            <person name="Perez M."/>
            <person name="Cauet S."/>
            <person name="Marande W."/>
            <person name="Chantry-Darmon C."/>
            <person name="Lopez-Roques C."/>
            <person name="Bouchez O."/>
            <person name="Berard A."/>
            <person name="Debelle F."/>
            <person name="Munos S."/>
            <person name="Bendahmane A."/>
            <person name="Berges H."/>
            <person name="Niebel A."/>
            <person name="Buitink J."/>
            <person name="Frugier F."/>
            <person name="Benhamed M."/>
            <person name="Crespi M."/>
            <person name="Gouzy J."/>
            <person name="Gamas P."/>
        </authorList>
    </citation>
    <scope>NUCLEOTIDE SEQUENCE [LARGE SCALE GENOMIC DNA]</scope>
    <source>
        <strain evidence="12">cv. Jemalong A17</strain>
    </source>
</reference>
<evidence type="ECO:0000256" key="9">
    <source>
        <dbReference type="ARBA" id="ARBA00023170"/>
    </source>
</evidence>
<dbReference type="EC" id="2.7.11.1" evidence="11"/>
<comment type="similarity">
    <text evidence="2">Belongs to the RLP family.</text>
</comment>
<keyword evidence="6" id="KW-0677">Repeat</keyword>
<dbReference type="GO" id="GO:0004674">
    <property type="term" value="F:protein serine/threonine kinase activity"/>
    <property type="evidence" value="ECO:0007669"/>
    <property type="project" value="UniProtKB-KW"/>
</dbReference>
<evidence type="ECO:0000256" key="8">
    <source>
        <dbReference type="ARBA" id="ARBA00023136"/>
    </source>
</evidence>
<evidence type="ECO:0000256" key="10">
    <source>
        <dbReference type="ARBA" id="ARBA00023180"/>
    </source>
</evidence>
<protein>
    <submittedName>
        <fullName evidence="11">Putative non-specific serine/threonine protein kinase</fullName>
        <ecNumber evidence="11">2.7.11.1</ecNumber>
    </submittedName>
</protein>
<dbReference type="EMBL" id="PSQE01000004">
    <property type="protein sequence ID" value="RHN58977.1"/>
    <property type="molecule type" value="Genomic_DNA"/>
</dbReference>
<keyword evidence="4" id="KW-0433">Leucine-rich repeat</keyword>
<proteinExistence type="inferred from homology"/>
<gene>
    <name evidence="11" type="ORF">MtrunA17_Chr4g0008281</name>
</gene>
<comment type="subcellular location">
    <subcellularLocation>
        <location evidence="1">Cell membrane</location>
        <topology evidence="1">Single-pass type I membrane protein</topology>
    </subcellularLocation>
</comment>
<keyword evidence="8" id="KW-0472">Membrane</keyword>
<evidence type="ECO:0000256" key="1">
    <source>
        <dbReference type="ARBA" id="ARBA00004251"/>
    </source>
</evidence>
<sequence length="72" mass="8099">MKFKAVHVLNFSNNAFSGEIPSTIASLEQIESLDLSNNSLVGEIPVQLASMSFLSYLKHLRLKVMMDYMVLH</sequence>
<keyword evidence="9" id="KW-0675">Receptor</keyword>
<accession>A0A396I7Z7</accession>